<name>A0ABQ4SUP9_9HYPH</name>
<protein>
    <submittedName>
        <fullName evidence="1">Uncharacterized protein</fullName>
    </submittedName>
</protein>
<dbReference type="RefSeq" id="WP_238274187.1">
    <property type="nucleotide sequence ID" value="NZ_BPQR01000012.1"/>
</dbReference>
<dbReference type="Proteomes" id="UP001055102">
    <property type="component" value="Unassembled WGS sequence"/>
</dbReference>
<reference evidence="1" key="1">
    <citation type="journal article" date="2021" name="Front. Microbiol.">
        <title>Comprehensive Comparative Genomics and Phenotyping of Methylobacterium Species.</title>
        <authorList>
            <person name="Alessa O."/>
            <person name="Ogura Y."/>
            <person name="Fujitani Y."/>
            <person name="Takami H."/>
            <person name="Hayashi T."/>
            <person name="Sahin N."/>
            <person name="Tani A."/>
        </authorList>
    </citation>
    <scope>NUCLEOTIDE SEQUENCE</scope>
    <source>
        <strain evidence="1">LMG 23639</strain>
    </source>
</reference>
<proteinExistence type="predicted"/>
<evidence type="ECO:0000313" key="2">
    <source>
        <dbReference type="Proteomes" id="UP001055102"/>
    </source>
</evidence>
<sequence length="66" mass="7156">MQVLATLVDELKHNEAAQAAMDVIASSLERRTEEEQGAFWKAVGLYYLSRKHPGAEAKPAAEAEGA</sequence>
<evidence type="ECO:0000313" key="1">
    <source>
        <dbReference type="EMBL" id="GJE05499.1"/>
    </source>
</evidence>
<comment type="caution">
    <text evidence="1">The sequence shown here is derived from an EMBL/GenBank/DDBJ whole genome shotgun (WGS) entry which is preliminary data.</text>
</comment>
<keyword evidence="2" id="KW-1185">Reference proteome</keyword>
<organism evidence="1 2">
    <name type="scientific">Methylobacterium jeotgali</name>
    <dbReference type="NCBI Taxonomy" id="381630"/>
    <lineage>
        <taxon>Bacteria</taxon>
        <taxon>Pseudomonadati</taxon>
        <taxon>Pseudomonadota</taxon>
        <taxon>Alphaproteobacteria</taxon>
        <taxon>Hyphomicrobiales</taxon>
        <taxon>Methylobacteriaceae</taxon>
        <taxon>Methylobacterium</taxon>
    </lineage>
</organism>
<accession>A0ABQ4SUP9</accession>
<gene>
    <name evidence="1" type="ORF">AOPFMNJM_0799</name>
</gene>
<dbReference type="EMBL" id="BPQR01000012">
    <property type="protein sequence ID" value="GJE05499.1"/>
    <property type="molecule type" value="Genomic_DNA"/>
</dbReference>
<reference evidence="1" key="2">
    <citation type="submission" date="2021-08" db="EMBL/GenBank/DDBJ databases">
        <authorList>
            <person name="Tani A."/>
            <person name="Ola A."/>
            <person name="Ogura Y."/>
            <person name="Katsura K."/>
            <person name="Hayashi T."/>
        </authorList>
    </citation>
    <scope>NUCLEOTIDE SEQUENCE</scope>
    <source>
        <strain evidence="1">LMG 23639</strain>
    </source>
</reference>